<gene>
    <name evidence="1" type="ORF">FisN_1Hh255</name>
</gene>
<dbReference type="OrthoDB" id="47049at2759"/>
<dbReference type="GO" id="GO:0004622">
    <property type="term" value="F:phosphatidylcholine lysophospholipase activity"/>
    <property type="evidence" value="ECO:0007669"/>
    <property type="project" value="TreeGrafter"/>
</dbReference>
<dbReference type="InParanoid" id="A0A1Z5JE99"/>
<keyword evidence="2" id="KW-1185">Reference proteome</keyword>
<dbReference type="SUPFAM" id="SSF52266">
    <property type="entry name" value="SGNH hydrolase"/>
    <property type="match status" value="1"/>
</dbReference>
<evidence type="ECO:0000313" key="2">
    <source>
        <dbReference type="Proteomes" id="UP000198406"/>
    </source>
</evidence>
<dbReference type="Proteomes" id="UP000198406">
    <property type="component" value="Unassembled WGS sequence"/>
</dbReference>
<name>A0A1Z5JE99_FISSO</name>
<reference evidence="1 2" key="1">
    <citation type="journal article" date="2015" name="Plant Cell">
        <title>Oil accumulation by the oleaginous diatom Fistulifera solaris as revealed by the genome and transcriptome.</title>
        <authorList>
            <person name="Tanaka T."/>
            <person name="Maeda Y."/>
            <person name="Veluchamy A."/>
            <person name="Tanaka M."/>
            <person name="Abida H."/>
            <person name="Marechal E."/>
            <person name="Bowler C."/>
            <person name="Muto M."/>
            <person name="Sunaga Y."/>
            <person name="Tanaka M."/>
            <person name="Yoshino T."/>
            <person name="Taniguchi T."/>
            <person name="Fukuda Y."/>
            <person name="Nemoto M."/>
            <person name="Matsumoto M."/>
            <person name="Wong P.S."/>
            <person name="Aburatani S."/>
            <person name="Fujibuchi W."/>
        </authorList>
    </citation>
    <scope>NUCLEOTIDE SEQUENCE [LARGE SCALE GENOMIC DNA]</scope>
    <source>
        <strain evidence="1 2">JPCC DA0580</strain>
    </source>
</reference>
<accession>A0A1Z5JE99</accession>
<dbReference type="PANTHER" id="PTHR30383:SF5">
    <property type="entry name" value="SGNH HYDROLASE-TYPE ESTERASE DOMAIN-CONTAINING PROTEIN"/>
    <property type="match status" value="1"/>
</dbReference>
<organism evidence="1 2">
    <name type="scientific">Fistulifera solaris</name>
    <name type="common">Oleaginous diatom</name>
    <dbReference type="NCBI Taxonomy" id="1519565"/>
    <lineage>
        <taxon>Eukaryota</taxon>
        <taxon>Sar</taxon>
        <taxon>Stramenopiles</taxon>
        <taxon>Ochrophyta</taxon>
        <taxon>Bacillariophyta</taxon>
        <taxon>Bacillariophyceae</taxon>
        <taxon>Bacillariophycidae</taxon>
        <taxon>Naviculales</taxon>
        <taxon>Naviculaceae</taxon>
        <taxon>Fistulifera</taxon>
    </lineage>
</organism>
<evidence type="ECO:0000313" key="1">
    <source>
        <dbReference type="EMBL" id="GAX12323.1"/>
    </source>
</evidence>
<dbReference type="InterPro" id="IPR036514">
    <property type="entry name" value="SGNH_hydro_sf"/>
</dbReference>
<dbReference type="EMBL" id="BDSP01000050">
    <property type="protein sequence ID" value="GAX12323.1"/>
    <property type="molecule type" value="Genomic_DNA"/>
</dbReference>
<sequence>MQLFILPGSTFFPAKGGLAVAPVIMTYPMTDTALASEVTKEPHFIMSFIQSQGFSLWATTQAIQKVGETILIASLLIAFLQAVIALFQYRTNPAGELIIPPGPTVGIAHPNQKNNTGLYESSSYNNTHTDETSFLETNVSEASSTSAYTRNINRVNRFLFLLLPLAAQQVAFIFNRSMHVLHIGFILTLVKLFDVPAAFFAQHETHSADPLPTTNTTSKKDIERILVIGDSLAVGLGTVDIFDANKNQSIDYQLYQNLDFSPSLPSPAFPQALAGCLAGLSDHPVSWRSAGVDGGTVVHIRDLCLPVLEQEVQAGRAPDCVVILCGLNDLKQVVANPLKPLTPKDFRGLLNDLILEIRRLSPGSKVILPALPTQMIHYNSPLNIFPLLFFIDMVVGFWESQKKVVVDTFPSNDVMYVPLSKAELESWYAPRMKSGMKGNVLKAMEEGALIAIDGVHPNARCYSRWGQSVGRYLYRVSR</sequence>
<proteinExistence type="predicted"/>
<dbReference type="PANTHER" id="PTHR30383">
    <property type="entry name" value="THIOESTERASE 1/PROTEASE 1/LYSOPHOSPHOLIPASE L1"/>
    <property type="match status" value="1"/>
</dbReference>
<dbReference type="AlphaFoldDB" id="A0A1Z5JE99"/>
<comment type="caution">
    <text evidence="1">The sequence shown here is derived from an EMBL/GenBank/DDBJ whole genome shotgun (WGS) entry which is preliminary data.</text>
</comment>
<dbReference type="Gene3D" id="3.40.50.1110">
    <property type="entry name" value="SGNH hydrolase"/>
    <property type="match status" value="1"/>
</dbReference>
<dbReference type="InterPro" id="IPR051532">
    <property type="entry name" value="Ester_Hydrolysis_Enzymes"/>
</dbReference>
<protein>
    <submittedName>
        <fullName evidence="1">Uncharacterized protein</fullName>
    </submittedName>
</protein>